<keyword evidence="18" id="KW-1185">Reference proteome</keyword>
<reference evidence="17 18" key="1">
    <citation type="submission" date="2017-09" db="EMBL/GenBank/DDBJ databases">
        <title>WGS assembly of Aquilegia coerulea Goldsmith.</title>
        <authorList>
            <person name="Hodges S."/>
            <person name="Kramer E."/>
            <person name="Nordborg M."/>
            <person name="Tomkins J."/>
            <person name="Borevitz J."/>
            <person name="Derieg N."/>
            <person name="Yan J."/>
            <person name="Mihaltcheva S."/>
            <person name="Hayes R.D."/>
            <person name="Rokhsar D."/>
        </authorList>
    </citation>
    <scope>NUCLEOTIDE SEQUENCE [LARGE SCALE GENOMIC DNA]</scope>
    <source>
        <strain evidence="18">cv. Goldsmith</strain>
    </source>
</reference>
<dbReference type="GO" id="GO:0016567">
    <property type="term" value="P:protein ubiquitination"/>
    <property type="evidence" value="ECO:0007669"/>
    <property type="project" value="InterPro"/>
</dbReference>
<dbReference type="SUPFAM" id="SSF57850">
    <property type="entry name" value="RING/U-box"/>
    <property type="match status" value="1"/>
</dbReference>
<sequence length="276" mass="30469">MSNSSCKFIPLDINSNDGKLMFAAIISLLLVISFVLLLHAYARWVFVLGQSADRRRLTALSLSTTTTITTTTTGLHHHLPTDDNNHMDLDDDEKDGLDSSIITSIPIFVHKSDGSDKCILECAICLSMFEDEDIGRHLPSCNHAFHVQCIDKWLRSHSSCPICRALVGSKKTTEVKSIMPIDDEVIQDRTDRTHVHSHSPGNEGPALEVVIEMPPLESNSECNAHNSSPSSPPPTPPSAPPLPQLRTGYYLKRILSMNRSENKVFPSSSNVNDMNV</sequence>
<dbReference type="SMART" id="SM00184">
    <property type="entry name" value="RING"/>
    <property type="match status" value="1"/>
</dbReference>
<dbReference type="Pfam" id="PF13639">
    <property type="entry name" value="zf-RING_2"/>
    <property type="match status" value="1"/>
</dbReference>
<dbReference type="CDD" id="cd16461">
    <property type="entry name" value="RING-H2_EL5-like"/>
    <property type="match status" value="1"/>
</dbReference>
<proteinExistence type="predicted"/>
<evidence type="ECO:0000256" key="10">
    <source>
        <dbReference type="ARBA" id="ARBA00022833"/>
    </source>
</evidence>
<evidence type="ECO:0000259" key="16">
    <source>
        <dbReference type="PROSITE" id="PS50089"/>
    </source>
</evidence>
<dbReference type="FunCoup" id="A0A2G5CM78">
    <property type="interactions" value="26"/>
</dbReference>
<evidence type="ECO:0000256" key="4">
    <source>
        <dbReference type="ARBA" id="ARBA00012483"/>
    </source>
</evidence>
<dbReference type="InterPro" id="IPR013083">
    <property type="entry name" value="Znf_RING/FYVE/PHD"/>
</dbReference>
<keyword evidence="5" id="KW-0808">Transferase</keyword>
<keyword evidence="6 15" id="KW-0812">Transmembrane</keyword>
<keyword evidence="12 15" id="KW-0472">Membrane</keyword>
<evidence type="ECO:0000313" key="17">
    <source>
        <dbReference type="EMBL" id="PIA32391.1"/>
    </source>
</evidence>
<dbReference type="PANTHER" id="PTHR46913">
    <property type="entry name" value="RING-H2 FINGER PROTEIN ATL16"/>
    <property type="match status" value="1"/>
</dbReference>
<dbReference type="EC" id="2.3.2.27" evidence="4"/>
<evidence type="ECO:0000256" key="5">
    <source>
        <dbReference type="ARBA" id="ARBA00022679"/>
    </source>
</evidence>
<dbReference type="GO" id="GO:0008270">
    <property type="term" value="F:zinc ion binding"/>
    <property type="evidence" value="ECO:0007669"/>
    <property type="project" value="UniProtKB-KW"/>
</dbReference>
<feature type="compositionally biased region" description="Polar residues" evidence="14">
    <location>
        <begin position="217"/>
        <end position="226"/>
    </location>
</feature>
<dbReference type="InParanoid" id="A0A2G5CM78"/>
<feature type="compositionally biased region" description="Pro residues" evidence="14">
    <location>
        <begin position="230"/>
        <end position="243"/>
    </location>
</feature>
<dbReference type="GO" id="GO:0061630">
    <property type="term" value="F:ubiquitin protein ligase activity"/>
    <property type="evidence" value="ECO:0007669"/>
    <property type="project" value="UniProtKB-EC"/>
</dbReference>
<evidence type="ECO:0000256" key="9">
    <source>
        <dbReference type="ARBA" id="ARBA00022786"/>
    </source>
</evidence>
<gene>
    <name evidence="17" type="ORF">AQUCO_04500176v1</name>
</gene>
<dbReference type="STRING" id="218851.A0A2G5CM78"/>
<comment type="pathway">
    <text evidence="3">Protein modification; protein ubiquitination.</text>
</comment>
<evidence type="ECO:0000256" key="14">
    <source>
        <dbReference type="SAM" id="MobiDB-lite"/>
    </source>
</evidence>
<name>A0A2G5CM78_AQUCA</name>
<dbReference type="EMBL" id="KZ305062">
    <property type="protein sequence ID" value="PIA32391.1"/>
    <property type="molecule type" value="Genomic_DNA"/>
</dbReference>
<keyword evidence="7" id="KW-0479">Metal-binding</keyword>
<evidence type="ECO:0000256" key="8">
    <source>
        <dbReference type="ARBA" id="ARBA00022771"/>
    </source>
</evidence>
<evidence type="ECO:0000256" key="7">
    <source>
        <dbReference type="ARBA" id="ARBA00022723"/>
    </source>
</evidence>
<evidence type="ECO:0000313" key="18">
    <source>
        <dbReference type="Proteomes" id="UP000230069"/>
    </source>
</evidence>
<evidence type="ECO:0000256" key="13">
    <source>
        <dbReference type="PROSITE-ProRule" id="PRU00175"/>
    </source>
</evidence>
<organism evidence="17 18">
    <name type="scientific">Aquilegia coerulea</name>
    <name type="common">Rocky mountain columbine</name>
    <dbReference type="NCBI Taxonomy" id="218851"/>
    <lineage>
        <taxon>Eukaryota</taxon>
        <taxon>Viridiplantae</taxon>
        <taxon>Streptophyta</taxon>
        <taxon>Embryophyta</taxon>
        <taxon>Tracheophyta</taxon>
        <taxon>Spermatophyta</taxon>
        <taxon>Magnoliopsida</taxon>
        <taxon>Ranunculales</taxon>
        <taxon>Ranunculaceae</taxon>
        <taxon>Thalictroideae</taxon>
        <taxon>Aquilegia</taxon>
    </lineage>
</organism>
<keyword evidence="11 15" id="KW-1133">Transmembrane helix</keyword>
<comment type="subcellular location">
    <subcellularLocation>
        <location evidence="2">Membrane</location>
        <topology evidence="2">Single-pass membrane protein</topology>
    </subcellularLocation>
</comment>
<keyword evidence="10" id="KW-0862">Zinc</keyword>
<comment type="catalytic activity">
    <reaction evidence="1">
        <text>S-ubiquitinyl-[E2 ubiquitin-conjugating enzyme]-L-cysteine + [acceptor protein]-L-lysine = [E2 ubiquitin-conjugating enzyme]-L-cysteine + N(6)-ubiquitinyl-[acceptor protein]-L-lysine.</text>
        <dbReference type="EC" id="2.3.2.27"/>
    </reaction>
</comment>
<evidence type="ECO:0000256" key="1">
    <source>
        <dbReference type="ARBA" id="ARBA00000900"/>
    </source>
</evidence>
<dbReference type="PANTHER" id="PTHR46913:SF1">
    <property type="entry name" value="RING-H2 FINGER PROTEIN ATL16"/>
    <property type="match status" value="1"/>
</dbReference>
<evidence type="ECO:0000256" key="11">
    <source>
        <dbReference type="ARBA" id="ARBA00022989"/>
    </source>
</evidence>
<dbReference type="InterPro" id="IPR044600">
    <property type="entry name" value="ATL1/ATL16-like"/>
</dbReference>
<evidence type="ECO:0000256" key="6">
    <source>
        <dbReference type="ARBA" id="ARBA00022692"/>
    </source>
</evidence>
<evidence type="ECO:0000256" key="15">
    <source>
        <dbReference type="SAM" id="Phobius"/>
    </source>
</evidence>
<protein>
    <recommendedName>
        <fullName evidence="4">RING-type E3 ubiquitin transferase</fullName>
        <ecNumber evidence="4">2.3.2.27</ecNumber>
    </recommendedName>
</protein>
<feature type="domain" description="RING-type" evidence="16">
    <location>
        <begin position="122"/>
        <end position="164"/>
    </location>
</feature>
<feature type="transmembrane region" description="Helical" evidence="15">
    <location>
        <begin position="20"/>
        <end position="46"/>
    </location>
</feature>
<keyword evidence="9" id="KW-0833">Ubl conjugation pathway</keyword>
<dbReference type="OrthoDB" id="8062037at2759"/>
<dbReference type="InterPro" id="IPR001841">
    <property type="entry name" value="Znf_RING"/>
</dbReference>
<dbReference type="SMART" id="SM01197">
    <property type="entry name" value="FANCL_C"/>
    <property type="match status" value="1"/>
</dbReference>
<dbReference type="Gene3D" id="3.30.40.10">
    <property type="entry name" value="Zinc/RING finger domain, C3HC4 (zinc finger)"/>
    <property type="match status" value="1"/>
</dbReference>
<evidence type="ECO:0000256" key="3">
    <source>
        <dbReference type="ARBA" id="ARBA00004906"/>
    </source>
</evidence>
<dbReference type="PROSITE" id="PS50089">
    <property type="entry name" value="ZF_RING_2"/>
    <property type="match status" value="1"/>
</dbReference>
<keyword evidence="8 13" id="KW-0863">Zinc-finger</keyword>
<dbReference type="AlphaFoldDB" id="A0A2G5CM78"/>
<evidence type="ECO:0000256" key="12">
    <source>
        <dbReference type="ARBA" id="ARBA00023136"/>
    </source>
</evidence>
<dbReference type="FunFam" id="3.30.40.10:FF:000187">
    <property type="entry name" value="E3 ubiquitin-protein ligase ATL6"/>
    <property type="match status" value="1"/>
</dbReference>
<dbReference type="GO" id="GO:0016020">
    <property type="term" value="C:membrane"/>
    <property type="evidence" value="ECO:0007669"/>
    <property type="project" value="UniProtKB-SubCell"/>
</dbReference>
<feature type="region of interest" description="Disordered" evidence="14">
    <location>
        <begin position="186"/>
        <end position="245"/>
    </location>
</feature>
<accession>A0A2G5CM78</accession>
<dbReference type="Proteomes" id="UP000230069">
    <property type="component" value="Unassembled WGS sequence"/>
</dbReference>
<evidence type="ECO:0000256" key="2">
    <source>
        <dbReference type="ARBA" id="ARBA00004167"/>
    </source>
</evidence>